<dbReference type="Proteomes" id="UP000290407">
    <property type="component" value="Unassembled WGS sequence"/>
</dbReference>
<dbReference type="InterPro" id="IPR011020">
    <property type="entry name" value="HTTM-like"/>
</dbReference>
<name>A0A4V1RVR9_9BACT</name>
<proteinExistence type="predicted"/>
<feature type="transmembrane region" description="Helical" evidence="5">
    <location>
        <begin position="167"/>
        <end position="184"/>
    </location>
</feature>
<evidence type="ECO:0000313" key="7">
    <source>
        <dbReference type="EMBL" id="RYC67728.1"/>
    </source>
</evidence>
<evidence type="ECO:0000256" key="3">
    <source>
        <dbReference type="ARBA" id="ARBA00022989"/>
    </source>
</evidence>
<evidence type="ECO:0000256" key="4">
    <source>
        <dbReference type="ARBA" id="ARBA00023136"/>
    </source>
</evidence>
<feature type="domain" description="HTTM-like" evidence="6">
    <location>
        <begin position="20"/>
        <end position="289"/>
    </location>
</feature>
<protein>
    <recommendedName>
        <fullName evidence="6">HTTM-like domain-containing protein</fullName>
    </recommendedName>
</protein>
<keyword evidence="2 5" id="KW-0812">Transmembrane</keyword>
<dbReference type="GO" id="GO:0012505">
    <property type="term" value="C:endomembrane system"/>
    <property type="evidence" value="ECO:0007669"/>
    <property type="project" value="UniProtKB-SubCell"/>
</dbReference>
<keyword evidence="4 5" id="KW-0472">Membrane</keyword>
<comment type="subcellular location">
    <subcellularLocation>
        <location evidence="1">Endomembrane system</location>
        <topology evidence="1">Multi-pass membrane protein</topology>
    </subcellularLocation>
</comment>
<dbReference type="SMART" id="SM00752">
    <property type="entry name" value="HTTM"/>
    <property type="match status" value="1"/>
</dbReference>
<sequence length="302" mass="34520">MTLLFITFGELAEGWNQLLFSEQSSLTLCVFRVLTGMLVLTETRNWLSVYKLLLSPDGWFGYDEYITLQQPSRFSLLNYMPPTTRSVEVVLGVQAIAGFCLTVGILPQLAALICFVTLVSIHNRNMYVLSSGDALYRFFCLFLIFAPTQTQLSVMDYPNLLRPEAKAPAWPLLMIQLFMANIYLKNVFFKLQGNSWLNGTATQLVLHVRIWNRFVVPTILDRAWFYKATTYGTLVVETTLFTLIWIDECRLAVVALGVLFHLGLWVFLRIGFFQMAMIVGLGAFVSPHEYGYLFGQIQRWLA</sequence>
<dbReference type="AlphaFoldDB" id="A0A4V1RVR9"/>
<dbReference type="Pfam" id="PF05090">
    <property type="entry name" value="HTTM"/>
    <property type="match status" value="1"/>
</dbReference>
<dbReference type="EMBL" id="SBLB01000007">
    <property type="protein sequence ID" value="RYC67728.1"/>
    <property type="molecule type" value="Genomic_DNA"/>
</dbReference>
<evidence type="ECO:0000313" key="8">
    <source>
        <dbReference type="Proteomes" id="UP000290407"/>
    </source>
</evidence>
<feature type="transmembrane region" description="Helical" evidence="5">
    <location>
        <begin position="134"/>
        <end position="155"/>
    </location>
</feature>
<feature type="transmembrane region" description="Helical" evidence="5">
    <location>
        <begin position="89"/>
        <end position="122"/>
    </location>
</feature>
<feature type="transmembrane region" description="Helical" evidence="5">
    <location>
        <begin position="251"/>
        <end position="268"/>
    </location>
</feature>
<comment type="caution">
    <text evidence="7">The sequence shown here is derived from an EMBL/GenBank/DDBJ whole genome shotgun (WGS) entry which is preliminary data.</text>
</comment>
<organism evidence="7 8">
    <name type="scientific">Spirosoma sordidisoli</name>
    <dbReference type="NCBI Taxonomy" id="2502893"/>
    <lineage>
        <taxon>Bacteria</taxon>
        <taxon>Pseudomonadati</taxon>
        <taxon>Bacteroidota</taxon>
        <taxon>Cytophagia</taxon>
        <taxon>Cytophagales</taxon>
        <taxon>Cytophagaceae</taxon>
        <taxon>Spirosoma</taxon>
    </lineage>
</organism>
<keyword evidence="8" id="KW-1185">Reference proteome</keyword>
<evidence type="ECO:0000259" key="6">
    <source>
        <dbReference type="SMART" id="SM00752"/>
    </source>
</evidence>
<dbReference type="InterPro" id="IPR052964">
    <property type="entry name" value="Sporulation_signal_mat"/>
</dbReference>
<dbReference type="PANTHER" id="PTHR39535:SF2">
    <property type="entry name" value="HTTM DOMAIN-CONTAINING PROTEIN"/>
    <property type="match status" value="1"/>
</dbReference>
<accession>A0A4V1RVR9</accession>
<evidence type="ECO:0000256" key="1">
    <source>
        <dbReference type="ARBA" id="ARBA00004127"/>
    </source>
</evidence>
<evidence type="ECO:0000256" key="2">
    <source>
        <dbReference type="ARBA" id="ARBA00022692"/>
    </source>
</evidence>
<keyword evidence="3 5" id="KW-1133">Transmembrane helix</keyword>
<feature type="transmembrane region" description="Helical" evidence="5">
    <location>
        <begin position="224"/>
        <end position="245"/>
    </location>
</feature>
<dbReference type="InterPro" id="IPR053934">
    <property type="entry name" value="HTTM_dom"/>
</dbReference>
<dbReference type="PANTHER" id="PTHR39535">
    <property type="entry name" value="SPORULATION-DELAYING PROTEIN SDPB"/>
    <property type="match status" value="1"/>
</dbReference>
<evidence type="ECO:0000256" key="5">
    <source>
        <dbReference type="SAM" id="Phobius"/>
    </source>
</evidence>
<gene>
    <name evidence="7" type="ORF">EQG79_23795</name>
</gene>
<reference evidence="7 8" key="1">
    <citation type="submission" date="2019-01" db="EMBL/GenBank/DDBJ databases">
        <title>Spirosoma flava sp. nov., a propanil-degrading bacterium isolated from herbicide-contaminated soil.</title>
        <authorList>
            <person name="Zhang L."/>
            <person name="Jiang J.-D."/>
        </authorList>
    </citation>
    <scope>NUCLEOTIDE SEQUENCE [LARGE SCALE GENOMIC DNA]</scope>
    <source>
        <strain evidence="7 8">TY50</strain>
    </source>
</reference>
<dbReference type="RefSeq" id="WP_129604821.1">
    <property type="nucleotide sequence ID" value="NZ_SBLB01000007.1"/>
</dbReference>